<reference evidence="18" key="2">
    <citation type="submission" date="2025-08" db="UniProtKB">
        <authorList>
            <consortium name="Ensembl"/>
        </authorList>
    </citation>
    <scope>IDENTIFICATION</scope>
</reference>
<comment type="catalytic activity">
    <reaction evidence="14">
        <text>13-(9Z-octadecenoyloxy)-octadecanoate + H2O = 13-hydroxy-octadecanoate + (9Z)-octadecenoate + H(+)</text>
        <dbReference type="Rhea" id="RHEA:52064"/>
        <dbReference type="ChEBI" id="CHEBI:15377"/>
        <dbReference type="ChEBI" id="CHEBI:15378"/>
        <dbReference type="ChEBI" id="CHEBI:30823"/>
        <dbReference type="ChEBI" id="CHEBI:136303"/>
        <dbReference type="ChEBI" id="CHEBI:136304"/>
    </reaction>
    <physiologicalReaction direction="left-to-right" evidence="14">
        <dbReference type="Rhea" id="RHEA:52065"/>
    </physiologicalReaction>
</comment>
<dbReference type="Pfam" id="PF04750">
    <property type="entry name" value="Far-17a_AIG1"/>
    <property type="match status" value="1"/>
</dbReference>
<comment type="subcellular location">
    <subcellularLocation>
        <location evidence="2">Endomembrane system</location>
        <topology evidence="2">Multi-pass membrane protein</topology>
    </subcellularLocation>
</comment>
<comment type="similarity">
    <text evidence="3">Belongs to the AIG1 family.</text>
</comment>
<feature type="transmembrane region" description="Helical" evidence="17">
    <location>
        <begin position="47"/>
        <end position="67"/>
    </location>
</feature>
<feature type="transmembrane region" description="Helical" evidence="17">
    <location>
        <begin position="7"/>
        <end position="27"/>
    </location>
</feature>
<evidence type="ECO:0000313" key="18">
    <source>
        <dbReference type="Ensembl" id="ENSOMYP00000048910.2"/>
    </source>
</evidence>
<keyword evidence="4 17" id="KW-0812">Transmembrane</keyword>
<feature type="transmembrane region" description="Helical" evidence="17">
    <location>
        <begin position="198"/>
        <end position="222"/>
    </location>
</feature>
<dbReference type="Proteomes" id="UP000694395">
    <property type="component" value="Chromosome 4"/>
</dbReference>
<name>A0A8C7RDC9_ONCMY</name>
<evidence type="ECO:0000256" key="17">
    <source>
        <dbReference type="SAM" id="Phobius"/>
    </source>
</evidence>
<keyword evidence="6 17" id="KW-0472">Membrane</keyword>
<evidence type="ECO:0000256" key="14">
    <source>
        <dbReference type="ARBA" id="ARBA00049296"/>
    </source>
</evidence>
<organism evidence="18 19">
    <name type="scientific">Oncorhynchus mykiss</name>
    <name type="common">Rainbow trout</name>
    <name type="synonym">Salmo gairdneri</name>
    <dbReference type="NCBI Taxonomy" id="8022"/>
    <lineage>
        <taxon>Eukaryota</taxon>
        <taxon>Metazoa</taxon>
        <taxon>Chordata</taxon>
        <taxon>Craniata</taxon>
        <taxon>Vertebrata</taxon>
        <taxon>Euteleostomi</taxon>
        <taxon>Actinopterygii</taxon>
        <taxon>Neopterygii</taxon>
        <taxon>Teleostei</taxon>
        <taxon>Protacanthopterygii</taxon>
        <taxon>Salmoniformes</taxon>
        <taxon>Salmonidae</taxon>
        <taxon>Salmoninae</taxon>
        <taxon>Oncorhynchus</taxon>
    </lineage>
</organism>
<evidence type="ECO:0000256" key="4">
    <source>
        <dbReference type="ARBA" id="ARBA00022692"/>
    </source>
</evidence>
<evidence type="ECO:0000256" key="2">
    <source>
        <dbReference type="ARBA" id="ARBA00004127"/>
    </source>
</evidence>
<evidence type="ECO:0000256" key="8">
    <source>
        <dbReference type="ARBA" id="ARBA00047427"/>
    </source>
</evidence>
<reference evidence="18" key="1">
    <citation type="submission" date="2020-07" db="EMBL/GenBank/DDBJ databases">
        <title>A long reads based de novo assembly of the rainbow trout Arlee double haploid line genome.</title>
        <authorList>
            <person name="Gao G."/>
            <person name="Palti Y."/>
        </authorList>
    </citation>
    <scope>NUCLEOTIDE SEQUENCE [LARGE SCALE GENOMIC DNA]</scope>
</reference>
<comment type="catalytic activity">
    <reaction evidence="10">
        <text>12-octadecanoyloxy-octadecanoate + H2O = 12-hydroxyoctadecanoate + octadecanoate + H(+)</text>
        <dbReference type="Rhea" id="RHEA:52080"/>
        <dbReference type="ChEBI" id="CHEBI:15377"/>
        <dbReference type="ChEBI" id="CHEBI:15378"/>
        <dbReference type="ChEBI" id="CHEBI:25629"/>
        <dbReference type="ChEBI" id="CHEBI:84201"/>
        <dbReference type="ChEBI" id="CHEBI:136330"/>
    </reaction>
    <physiologicalReaction direction="left-to-right" evidence="10">
        <dbReference type="Rhea" id="RHEA:52081"/>
    </physiologicalReaction>
</comment>
<sequence>MALIPSQVLRVAILLSYFSILCNYKAIDMPAHQTYGGSWKFLTFIDLVIQAVFFGVCVLTDLSSLLTKGSESQEQERQLRKLIGLRDWMMAVLAFPVGVFVVTMFWALYLYDRDLVYPRLLDNFIPQWLNHGMHTTVLPFIIIEMRTTHHQYPSRPCGLIAVCSFAVGYVLWMCWVHHVTGVWVYPLLEQISPLAKVAFFSCLTVLINIYYVLGEVLNSYIWDGSKCKPSARLAAAPSVCVCVFHSVERDSMLRASTSMNPCGFRASSGALNHTPALTHECKRVQKCVHTLTHTRKHKYTVELTHTHTHSCTYLHLKCGLGGPWEESYLQRYRWDRREESKSRLTAASRQIPPSLLLPPV</sequence>
<comment type="catalytic activity">
    <reaction evidence="9">
        <text>9-hexadecanoyloxy-octadecanoate + H2O = 9-hydroxy-octadecanoate + hexadecanoate + H(+)</text>
        <dbReference type="Rhea" id="RHEA:52052"/>
        <dbReference type="ChEBI" id="CHEBI:7896"/>
        <dbReference type="ChEBI" id="CHEBI:15377"/>
        <dbReference type="ChEBI" id="CHEBI:15378"/>
        <dbReference type="ChEBI" id="CHEBI:83670"/>
        <dbReference type="ChEBI" id="CHEBI:136286"/>
    </reaction>
    <physiologicalReaction direction="left-to-right" evidence="9">
        <dbReference type="Rhea" id="RHEA:52053"/>
    </physiologicalReaction>
</comment>
<comment type="catalytic activity">
    <reaction evidence="13">
        <text>9-octadecanoyloxy-octadecanoate + H2O = 9-hydroxy-octadecanoate + octadecanoate + H(+)</text>
        <dbReference type="Rhea" id="RHEA:52096"/>
        <dbReference type="ChEBI" id="CHEBI:15377"/>
        <dbReference type="ChEBI" id="CHEBI:15378"/>
        <dbReference type="ChEBI" id="CHEBI:25629"/>
        <dbReference type="ChEBI" id="CHEBI:136286"/>
        <dbReference type="ChEBI" id="CHEBI:136373"/>
    </reaction>
    <physiologicalReaction direction="left-to-right" evidence="13">
        <dbReference type="Rhea" id="RHEA:52097"/>
    </physiologicalReaction>
</comment>
<evidence type="ECO:0000256" key="5">
    <source>
        <dbReference type="ARBA" id="ARBA00022989"/>
    </source>
</evidence>
<evidence type="ECO:0000256" key="16">
    <source>
        <dbReference type="ARBA" id="ARBA00049428"/>
    </source>
</evidence>
<evidence type="ECO:0000256" key="9">
    <source>
        <dbReference type="ARBA" id="ARBA00047863"/>
    </source>
</evidence>
<feature type="transmembrane region" description="Helical" evidence="17">
    <location>
        <begin position="157"/>
        <end position="178"/>
    </location>
</feature>
<dbReference type="AlphaFoldDB" id="A0A8C7RDC9"/>
<proteinExistence type="inferred from homology"/>
<comment type="catalytic activity">
    <reaction evidence="16">
        <text>12-(9Z-hexadecenoyloxy)-octadecanoate + H2O = 12-hydroxyoctadecanoate + (9Z)-hexadecenoate + H(+)</text>
        <dbReference type="Rhea" id="RHEA:52072"/>
        <dbReference type="ChEBI" id="CHEBI:15377"/>
        <dbReference type="ChEBI" id="CHEBI:15378"/>
        <dbReference type="ChEBI" id="CHEBI:32372"/>
        <dbReference type="ChEBI" id="CHEBI:84201"/>
        <dbReference type="ChEBI" id="CHEBI:136312"/>
    </reaction>
    <physiologicalReaction direction="left-to-right" evidence="16">
        <dbReference type="Rhea" id="RHEA:52073"/>
    </physiologicalReaction>
</comment>
<feature type="transmembrane region" description="Helical" evidence="17">
    <location>
        <begin position="128"/>
        <end position="145"/>
    </location>
</feature>
<evidence type="ECO:0000256" key="6">
    <source>
        <dbReference type="ARBA" id="ARBA00023136"/>
    </source>
</evidence>
<reference evidence="18" key="3">
    <citation type="submission" date="2025-09" db="UniProtKB">
        <authorList>
            <consortium name="Ensembl"/>
        </authorList>
    </citation>
    <scope>IDENTIFICATION</scope>
</reference>
<evidence type="ECO:0000256" key="13">
    <source>
        <dbReference type="ARBA" id="ARBA00049221"/>
    </source>
</evidence>
<dbReference type="GeneTree" id="ENSGT00940000158696"/>
<dbReference type="InterPro" id="IPR006838">
    <property type="entry name" value="ADTRP_AIG1"/>
</dbReference>
<evidence type="ECO:0000256" key="12">
    <source>
        <dbReference type="ARBA" id="ARBA00048800"/>
    </source>
</evidence>
<comment type="catalytic activity">
    <reaction evidence="1">
        <text>9-(9Z-hexadecenoyloxy)-octadecanoate + H2O = (9Z)-hexadecenoate + 9-hydroxy-octadecanoate + H(+)</text>
        <dbReference type="Rhea" id="RHEA:52068"/>
        <dbReference type="ChEBI" id="CHEBI:15377"/>
        <dbReference type="ChEBI" id="CHEBI:15378"/>
        <dbReference type="ChEBI" id="CHEBI:32372"/>
        <dbReference type="ChEBI" id="CHEBI:136286"/>
        <dbReference type="ChEBI" id="CHEBI:136309"/>
    </reaction>
    <physiologicalReaction direction="left-to-right" evidence="1">
        <dbReference type="Rhea" id="RHEA:52069"/>
    </physiologicalReaction>
</comment>
<comment type="catalytic activity">
    <reaction evidence="7">
        <text>12-hexadecanoyloxy-octadecanoate + H2O = 12-hydroxyoctadecanoate + hexadecanoate + H(+)</text>
        <dbReference type="Rhea" id="RHEA:52056"/>
        <dbReference type="ChEBI" id="CHEBI:7896"/>
        <dbReference type="ChEBI" id="CHEBI:15377"/>
        <dbReference type="ChEBI" id="CHEBI:15378"/>
        <dbReference type="ChEBI" id="CHEBI:83677"/>
        <dbReference type="ChEBI" id="CHEBI:84201"/>
    </reaction>
    <physiologicalReaction direction="left-to-right" evidence="7">
        <dbReference type="Rhea" id="RHEA:52057"/>
    </physiologicalReaction>
</comment>
<keyword evidence="5 17" id="KW-1133">Transmembrane helix</keyword>
<dbReference type="PANTHER" id="PTHR10989">
    <property type="entry name" value="ANDROGEN-INDUCED PROTEIN 1-RELATED"/>
    <property type="match status" value="1"/>
</dbReference>
<evidence type="ECO:0000256" key="15">
    <source>
        <dbReference type="ARBA" id="ARBA00049322"/>
    </source>
</evidence>
<evidence type="ECO:0000313" key="19">
    <source>
        <dbReference type="Proteomes" id="UP000694395"/>
    </source>
</evidence>
<comment type="catalytic activity">
    <reaction evidence="12">
        <text>9-(9Z-octadecenoyloxy)-octadecanoate + H2O = 9-hydroxy-octadecanoate + (9Z)-octadecenoate + H(+)</text>
        <dbReference type="Rhea" id="RHEA:52048"/>
        <dbReference type="ChEBI" id="CHEBI:15377"/>
        <dbReference type="ChEBI" id="CHEBI:15378"/>
        <dbReference type="ChEBI" id="CHEBI:30823"/>
        <dbReference type="ChEBI" id="CHEBI:136282"/>
        <dbReference type="ChEBI" id="CHEBI:136286"/>
    </reaction>
    <physiologicalReaction direction="left-to-right" evidence="12">
        <dbReference type="Rhea" id="RHEA:52049"/>
    </physiologicalReaction>
</comment>
<dbReference type="Ensembl" id="ENSOMYT00000053187.2">
    <property type="protein sequence ID" value="ENSOMYP00000048910.2"/>
    <property type="gene ID" value="ENSOMYG00000022251.2"/>
</dbReference>
<evidence type="ECO:0000256" key="1">
    <source>
        <dbReference type="ARBA" id="ARBA00000923"/>
    </source>
</evidence>
<evidence type="ECO:0000256" key="11">
    <source>
        <dbReference type="ARBA" id="ARBA00048701"/>
    </source>
</evidence>
<comment type="catalytic activity">
    <reaction evidence="15">
        <text>13-(9Z-hexadecenoyloxy)-octadecanoate + H2O = 13-hydroxy-octadecanoate + (9Z)-hexadecenoate + H(+)</text>
        <dbReference type="Rhea" id="RHEA:52076"/>
        <dbReference type="ChEBI" id="CHEBI:15377"/>
        <dbReference type="ChEBI" id="CHEBI:15378"/>
        <dbReference type="ChEBI" id="CHEBI:32372"/>
        <dbReference type="ChEBI" id="CHEBI:136304"/>
        <dbReference type="ChEBI" id="CHEBI:136315"/>
    </reaction>
    <physiologicalReaction direction="left-to-right" evidence="15">
        <dbReference type="Rhea" id="RHEA:52077"/>
    </physiologicalReaction>
</comment>
<evidence type="ECO:0000256" key="7">
    <source>
        <dbReference type="ARBA" id="ARBA00047368"/>
    </source>
</evidence>
<dbReference type="GO" id="GO:0016020">
    <property type="term" value="C:membrane"/>
    <property type="evidence" value="ECO:0007669"/>
    <property type="project" value="InterPro"/>
</dbReference>
<evidence type="ECO:0000256" key="3">
    <source>
        <dbReference type="ARBA" id="ARBA00009300"/>
    </source>
</evidence>
<keyword evidence="19" id="KW-1185">Reference proteome</keyword>
<accession>A0A8C7RDC9</accession>
<feature type="transmembrane region" description="Helical" evidence="17">
    <location>
        <begin position="88"/>
        <end position="108"/>
    </location>
</feature>
<comment type="catalytic activity">
    <reaction evidence="8">
        <text>13-octadecanoyloxy-octadecanoate + H2O = 13-hydroxy-octadecanoate + octadecanoate + H(+)</text>
        <dbReference type="Rhea" id="RHEA:52084"/>
        <dbReference type="ChEBI" id="CHEBI:15377"/>
        <dbReference type="ChEBI" id="CHEBI:15378"/>
        <dbReference type="ChEBI" id="CHEBI:25629"/>
        <dbReference type="ChEBI" id="CHEBI:136304"/>
        <dbReference type="ChEBI" id="CHEBI:136335"/>
    </reaction>
    <physiologicalReaction direction="left-to-right" evidence="8">
        <dbReference type="Rhea" id="RHEA:52085"/>
    </physiologicalReaction>
</comment>
<comment type="catalytic activity">
    <reaction evidence="11">
        <text>12-(9Z-octadecenoyloxy)-octadecanoate + H2O = 12-hydroxyoctadecanoate + (9Z)-octadecenoate + H(+)</text>
        <dbReference type="Rhea" id="RHEA:52060"/>
        <dbReference type="ChEBI" id="CHEBI:15377"/>
        <dbReference type="ChEBI" id="CHEBI:15378"/>
        <dbReference type="ChEBI" id="CHEBI:30823"/>
        <dbReference type="ChEBI" id="CHEBI:84201"/>
        <dbReference type="ChEBI" id="CHEBI:136302"/>
    </reaction>
    <physiologicalReaction direction="left-to-right" evidence="11">
        <dbReference type="Rhea" id="RHEA:52061"/>
    </physiologicalReaction>
</comment>
<dbReference type="PANTHER" id="PTHR10989:SF11">
    <property type="entry name" value="ANDROGEN-INDUCED GENE 1 PROTEIN"/>
    <property type="match status" value="1"/>
</dbReference>
<dbReference type="GO" id="GO:0012505">
    <property type="term" value="C:endomembrane system"/>
    <property type="evidence" value="ECO:0007669"/>
    <property type="project" value="UniProtKB-SubCell"/>
</dbReference>
<protein>
    <submittedName>
        <fullName evidence="18">Androgen induced 1</fullName>
    </submittedName>
</protein>
<evidence type="ECO:0000256" key="10">
    <source>
        <dbReference type="ARBA" id="ARBA00048680"/>
    </source>
</evidence>